<feature type="chain" id="PRO_5020483274" evidence="2">
    <location>
        <begin position="25"/>
        <end position="202"/>
    </location>
</feature>
<keyword evidence="2" id="KW-0732">Signal</keyword>
<reference evidence="3 4" key="1">
    <citation type="submission" date="2019-02" db="EMBL/GenBank/DDBJ databases">
        <title>Draft genome sequence of Muricauda sp. 176CP4-71.</title>
        <authorList>
            <person name="Park J.-S."/>
        </authorList>
    </citation>
    <scope>NUCLEOTIDE SEQUENCE [LARGE SCALE GENOMIC DNA]</scope>
    <source>
        <strain evidence="3 4">176CP4-71</strain>
    </source>
</reference>
<keyword evidence="3" id="KW-0176">Collagen</keyword>
<evidence type="ECO:0000256" key="2">
    <source>
        <dbReference type="SAM" id="SignalP"/>
    </source>
</evidence>
<dbReference type="PROSITE" id="PS51257">
    <property type="entry name" value="PROKAR_LIPOPROTEIN"/>
    <property type="match status" value="1"/>
</dbReference>
<proteinExistence type="predicted"/>
<feature type="signal peptide" evidence="2">
    <location>
        <begin position="1"/>
        <end position="24"/>
    </location>
</feature>
<name>A0A4Q8QII7_9FLAO</name>
<dbReference type="AlphaFoldDB" id="A0A4Q8QII7"/>
<gene>
    <name evidence="3" type="ORF">EW142_01595</name>
</gene>
<feature type="region of interest" description="Disordered" evidence="1">
    <location>
        <begin position="28"/>
        <end position="65"/>
    </location>
</feature>
<sequence length="202" mass="22387">MKSFNYFGTIGLMLCIIFFLSCSAKDGEVGPQGEQGPTGPQGELGPQGVQGPQGETGQDGEDGQDGNANVIFSAWIRADWNSLDLPTVKEMHVPIDGIINNDLRDKTLVFVYFRQWGDGRIHVMPSEGRWSNTWYSFTFGLISVNGITIALESTDGVTLTENQYSGDRNNRFRYVLIPESAQSSKLDYSNYDAVKAFYSFPD</sequence>
<accession>A0A4Q8QII7</accession>
<protein>
    <submittedName>
        <fullName evidence="3">Collagen-like protein</fullName>
    </submittedName>
</protein>
<organism evidence="3 4">
    <name type="scientific">Flagellimonas allohymeniacidonis</name>
    <dbReference type="NCBI Taxonomy" id="2517819"/>
    <lineage>
        <taxon>Bacteria</taxon>
        <taxon>Pseudomonadati</taxon>
        <taxon>Bacteroidota</taxon>
        <taxon>Flavobacteriia</taxon>
        <taxon>Flavobacteriales</taxon>
        <taxon>Flavobacteriaceae</taxon>
        <taxon>Flagellimonas</taxon>
    </lineage>
</organism>
<evidence type="ECO:0000313" key="4">
    <source>
        <dbReference type="Proteomes" id="UP000291981"/>
    </source>
</evidence>
<dbReference type="Pfam" id="PF01391">
    <property type="entry name" value="Collagen"/>
    <property type="match status" value="1"/>
</dbReference>
<dbReference type="InterPro" id="IPR008160">
    <property type="entry name" value="Collagen"/>
</dbReference>
<feature type="compositionally biased region" description="Low complexity" evidence="1">
    <location>
        <begin position="29"/>
        <end position="56"/>
    </location>
</feature>
<dbReference type="OrthoDB" id="679784at2"/>
<comment type="caution">
    <text evidence="3">The sequence shown here is derived from an EMBL/GenBank/DDBJ whole genome shotgun (WGS) entry which is preliminary data.</text>
</comment>
<evidence type="ECO:0000256" key="1">
    <source>
        <dbReference type="SAM" id="MobiDB-lite"/>
    </source>
</evidence>
<evidence type="ECO:0000313" key="3">
    <source>
        <dbReference type="EMBL" id="TAI48523.1"/>
    </source>
</evidence>
<dbReference type="RefSeq" id="WP_130608706.1">
    <property type="nucleotide sequence ID" value="NZ_SGIU01000001.1"/>
</dbReference>
<dbReference type="Proteomes" id="UP000291981">
    <property type="component" value="Unassembled WGS sequence"/>
</dbReference>
<keyword evidence="4" id="KW-1185">Reference proteome</keyword>
<dbReference type="EMBL" id="SGIU01000001">
    <property type="protein sequence ID" value="TAI48523.1"/>
    <property type="molecule type" value="Genomic_DNA"/>
</dbReference>